<accession>A0A1X7U4D1</accession>
<dbReference type="AlphaFoldDB" id="A0A1X7U4D1"/>
<name>A0A1X7U4D1_AMPQE</name>
<organism evidence="1">
    <name type="scientific">Amphimedon queenslandica</name>
    <name type="common">Sponge</name>
    <dbReference type="NCBI Taxonomy" id="400682"/>
    <lineage>
        <taxon>Eukaryota</taxon>
        <taxon>Metazoa</taxon>
        <taxon>Porifera</taxon>
        <taxon>Demospongiae</taxon>
        <taxon>Heteroscleromorpha</taxon>
        <taxon>Haplosclerida</taxon>
        <taxon>Niphatidae</taxon>
        <taxon>Amphimedon</taxon>
    </lineage>
</organism>
<protein>
    <submittedName>
        <fullName evidence="1">Uncharacterized protein</fullName>
    </submittedName>
</protein>
<dbReference type="InParanoid" id="A0A1X7U4D1"/>
<reference evidence="1" key="1">
    <citation type="submission" date="2017-05" db="UniProtKB">
        <authorList>
            <consortium name="EnsemblMetazoa"/>
        </authorList>
    </citation>
    <scope>IDENTIFICATION</scope>
</reference>
<evidence type="ECO:0000313" key="1">
    <source>
        <dbReference type="EnsemblMetazoa" id="Aqu2.1.22767_001"/>
    </source>
</evidence>
<proteinExistence type="predicted"/>
<dbReference type="EnsemblMetazoa" id="Aqu2.1.22767_001">
    <property type="protein sequence ID" value="Aqu2.1.22767_001"/>
    <property type="gene ID" value="Aqu2.1.22767"/>
</dbReference>
<sequence length="73" mass="8333">LVCLLNQHLLLLHQVSHHRDFVAIAALPGLLQFDETQRAQSGYLNDTPFGTVNSFPFFVPSLQLQSSEHQRKY</sequence>